<gene>
    <name evidence="2" type="ORF">DSM107003_49300</name>
</gene>
<protein>
    <recommendedName>
        <fullName evidence="4">DUF928 domain-containing protein</fullName>
    </recommendedName>
</protein>
<evidence type="ECO:0000313" key="3">
    <source>
        <dbReference type="Proteomes" id="UP000276103"/>
    </source>
</evidence>
<name>A0A433UFR7_ANAVA</name>
<dbReference type="InterPro" id="IPR010328">
    <property type="entry name" value="DUF928"/>
</dbReference>
<dbReference type="OrthoDB" id="536034at2"/>
<evidence type="ECO:0008006" key="4">
    <source>
        <dbReference type="Google" id="ProtNLM"/>
    </source>
</evidence>
<accession>A0A433UFR7</accession>
<dbReference type="RefSeq" id="WP_127056711.1">
    <property type="nucleotide sequence ID" value="NZ_RSCM01000025.1"/>
</dbReference>
<sequence>MKKKLWFHTASIISAITLSIFNLPGNWQSGQAQTPTPTTQIQYIAPGVQEQPGEPRGRRKGGGSRGPCKQYASLTALVPITKTRTKDFVWGNSASPNPTFWFLVPDKLTPKLPVEFVIQDEADNYVYQTKFNPPETPAGIVSLAVKPTVPLETGKSYRWTFAIYCDPNKPSASVYVRGSITQVDLNPTLPKQLEAAKTPLEKAAIFAKNGIWHDALTTLGEQLLNNQPIDAEIKSAWSDLLKQVNLDNAVFTSIVPCCKPKE</sequence>
<proteinExistence type="predicted"/>
<feature type="region of interest" description="Disordered" evidence="1">
    <location>
        <begin position="46"/>
        <end position="68"/>
    </location>
</feature>
<comment type="caution">
    <text evidence="2">The sequence shown here is derived from an EMBL/GenBank/DDBJ whole genome shotgun (WGS) entry which is preliminary data.</text>
</comment>
<reference evidence="2 3" key="1">
    <citation type="journal article" date="2019" name="Genome Biol. Evol.">
        <title>Day and night: Metabolic profiles and evolutionary relationships of six axenic non-marine cyanobacteria.</title>
        <authorList>
            <person name="Will S.E."/>
            <person name="Henke P."/>
            <person name="Boedeker C."/>
            <person name="Huang S."/>
            <person name="Brinkmann H."/>
            <person name="Rohde M."/>
            <person name="Jarek M."/>
            <person name="Friedl T."/>
            <person name="Seufert S."/>
            <person name="Schumacher M."/>
            <person name="Overmann J."/>
            <person name="Neumann-Schaal M."/>
            <person name="Petersen J."/>
        </authorList>
    </citation>
    <scope>NUCLEOTIDE SEQUENCE [LARGE SCALE GENOMIC DNA]</scope>
    <source>
        <strain evidence="2 3">SAG 1403-4b</strain>
    </source>
</reference>
<evidence type="ECO:0000256" key="1">
    <source>
        <dbReference type="SAM" id="MobiDB-lite"/>
    </source>
</evidence>
<dbReference type="Proteomes" id="UP000276103">
    <property type="component" value="Unassembled WGS sequence"/>
</dbReference>
<dbReference type="EMBL" id="RSCM01000025">
    <property type="protein sequence ID" value="RUS92658.1"/>
    <property type="molecule type" value="Genomic_DNA"/>
</dbReference>
<evidence type="ECO:0000313" key="2">
    <source>
        <dbReference type="EMBL" id="RUS92658.1"/>
    </source>
</evidence>
<dbReference type="Pfam" id="PF06051">
    <property type="entry name" value="DUF928"/>
    <property type="match status" value="1"/>
</dbReference>
<organism evidence="2 3">
    <name type="scientific">Trichormus variabilis SAG 1403-4b</name>
    <dbReference type="NCBI Taxonomy" id="447716"/>
    <lineage>
        <taxon>Bacteria</taxon>
        <taxon>Bacillati</taxon>
        <taxon>Cyanobacteriota</taxon>
        <taxon>Cyanophyceae</taxon>
        <taxon>Nostocales</taxon>
        <taxon>Nostocaceae</taxon>
        <taxon>Trichormus</taxon>
    </lineage>
</organism>
<dbReference type="AlphaFoldDB" id="A0A433UFR7"/>
<keyword evidence="3" id="KW-1185">Reference proteome</keyword>